<accession>A0A1X7V3H3</accession>
<sequence>MSLLVAPSNLYASSAGPLLLLLTHESLLVTR</sequence>
<name>A0A1X7V3H3_AMPQE</name>
<proteinExistence type="predicted"/>
<reference evidence="1" key="1">
    <citation type="submission" date="2017-05" db="UniProtKB">
        <authorList>
            <consortium name="EnsemblMetazoa"/>
        </authorList>
    </citation>
    <scope>IDENTIFICATION</scope>
</reference>
<protein>
    <submittedName>
        <fullName evidence="1">Uncharacterized protein</fullName>
    </submittedName>
</protein>
<dbReference type="InParanoid" id="A0A1X7V3H3"/>
<dbReference type="EnsemblMetazoa" id="Aqu2.1.34102_001">
    <property type="protein sequence ID" value="Aqu2.1.34102_001"/>
    <property type="gene ID" value="Aqu2.1.34102"/>
</dbReference>
<evidence type="ECO:0000313" key="1">
    <source>
        <dbReference type="EnsemblMetazoa" id="Aqu2.1.34102_001"/>
    </source>
</evidence>
<organism evidence="1">
    <name type="scientific">Amphimedon queenslandica</name>
    <name type="common">Sponge</name>
    <dbReference type="NCBI Taxonomy" id="400682"/>
    <lineage>
        <taxon>Eukaryota</taxon>
        <taxon>Metazoa</taxon>
        <taxon>Porifera</taxon>
        <taxon>Demospongiae</taxon>
        <taxon>Heteroscleromorpha</taxon>
        <taxon>Haplosclerida</taxon>
        <taxon>Niphatidae</taxon>
        <taxon>Amphimedon</taxon>
    </lineage>
</organism>
<dbReference type="AlphaFoldDB" id="A0A1X7V3H3"/>